<reference evidence="2 3" key="1">
    <citation type="submission" date="2018-05" db="EMBL/GenBank/DDBJ databases">
        <title>Genomic Encyclopedia of Type Strains, Phase IV (KMG-IV): sequencing the most valuable type-strain genomes for metagenomic binning, comparative biology and taxonomic classification.</title>
        <authorList>
            <person name="Goeker M."/>
        </authorList>
    </citation>
    <scope>NUCLEOTIDE SEQUENCE [LARGE SCALE GENOMIC DNA]</scope>
    <source>
        <strain evidence="2 3">DSM 25134</strain>
    </source>
</reference>
<evidence type="ECO:0008006" key="4">
    <source>
        <dbReference type="Google" id="ProtNLM"/>
    </source>
</evidence>
<evidence type="ECO:0000313" key="3">
    <source>
        <dbReference type="Proteomes" id="UP000248395"/>
    </source>
</evidence>
<dbReference type="AlphaFoldDB" id="A0A318JCE7"/>
<keyword evidence="1" id="KW-1133">Transmembrane helix</keyword>
<organism evidence="2 3">
    <name type="scientific">Aquitalea magnusonii</name>
    <dbReference type="NCBI Taxonomy" id="332411"/>
    <lineage>
        <taxon>Bacteria</taxon>
        <taxon>Pseudomonadati</taxon>
        <taxon>Pseudomonadota</taxon>
        <taxon>Betaproteobacteria</taxon>
        <taxon>Neisseriales</taxon>
        <taxon>Chromobacteriaceae</taxon>
        <taxon>Aquitalea</taxon>
    </lineage>
</organism>
<feature type="transmembrane region" description="Helical" evidence="1">
    <location>
        <begin position="6"/>
        <end position="24"/>
    </location>
</feature>
<evidence type="ECO:0000256" key="1">
    <source>
        <dbReference type="SAM" id="Phobius"/>
    </source>
</evidence>
<evidence type="ECO:0000313" key="2">
    <source>
        <dbReference type="EMBL" id="PXX45967.1"/>
    </source>
</evidence>
<protein>
    <recommendedName>
        <fullName evidence="4">Pilus assembly protein FimV</fullName>
    </recommendedName>
</protein>
<gene>
    <name evidence="2" type="ORF">DFR38_11065</name>
</gene>
<keyword evidence="3" id="KW-1185">Reference proteome</keyword>
<name>A0A318JCE7_9NEIS</name>
<keyword evidence="1" id="KW-0472">Membrane</keyword>
<dbReference type="Proteomes" id="UP000248395">
    <property type="component" value="Unassembled WGS sequence"/>
</dbReference>
<keyword evidence="1" id="KW-0812">Transmembrane</keyword>
<proteinExistence type="predicted"/>
<comment type="caution">
    <text evidence="2">The sequence shown here is derived from an EMBL/GenBank/DDBJ whole genome shotgun (WGS) entry which is preliminary data.</text>
</comment>
<dbReference type="RefSeq" id="WP_239688495.1">
    <property type="nucleotide sequence ID" value="NZ_LNQU01000002.1"/>
</dbReference>
<dbReference type="EMBL" id="QJKC01000010">
    <property type="protein sequence ID" value="PXX45967.1"/>
    <property type="molecule type" value="Genomic_DNA"/>
</dbReference>
<accession>A0A318JCE7</accession>
<sequence length="127" mass="14158">MDAITALTASFGLMSTYYLARQLWRKATYKKPRARGIDPVGEAEVFLAYGRSADAVRVLKDAMKDEPHNLSIKVTLLRAYSSEGNGKAYCRLARDIQAQVKDQPVWRTIQEAGRQLAPQDPLFAAKA</sequence>